<comment type="caution">
    <text evidence="3">The sequence shown here is derived from an EMBL/GenBank/DDBJ whole genome shotgun (WGS) entry which is preliminary data.</text>
</comment>
<feature type="compositionally biased region" description="Basic and acidic residues" evidence="1">
    <location>
        <begin position="69"/>
        <end position="80"/>
    </location>
</feature>
<feature type="compositionally biased region" description="Acidic residues" evidence="1">
    <location>
        <begin position="96"/>
        <end position="117"/>
    </location>
</feature>
<proteinExistence type="predicted"/>
<reference evidence="3" key="1">
    <citation type="submission" date="2020-10" db="EMBL/GenBank/DDBJ databases">
        <authorList>
            <person name="Gilroy R."/>
        </authorList>
    </citation>
    <scope>NUCLEOTIDE SEQUENCE</scope>
    <source>
        <strain evidence="3">ChiSjej4B22-8148</strain>
    </source>
</reference>
<organism evidence="3 4">
    <name type="scientific">Candidatus Choladousia intestinavium</name>
    <dbReference type="NCBI Taxonomy" id="2840727"/>
    <lineage>
        <taxon>Bacteria</taxon>
        <taxon>Bacillati</taxon>
        <taxon>Bacillota</taxon>
        <taxon>Clostridia</taxon>
        <taxon>Lachnospirales</taxon>
        <taxon>Lachnospiraceae</taxon>
        <taxon>Lachnospiraceae incertae sedis</taxon>
        <taxon>Candidatus Choladousia</taxon>
    </lineage>
</organism>
<feature type="region of interest" description="Disordered" evidence="1">
    <location>
        <begin position="69"/>
        <end position="117"/>
    </location>
</feature>
<protein>
    <submittedName>
        <fullName evidence="3">Uncharacterized protein</fullName>
    </submittedName>
</protein>
<dbReference type="EMBL" id="DVGK01000043">
    <property type="protein sequence ID" value="HIR13013.1"/>
    <property type="molecule type" value="Genomic_DNA"/>
</dbReference>
<feature type="transmembrane region" description="Helical" evidence="2">
    <location>
        <begin position="38"/>
        <end position="60"/>
    </location>
</feature>
<keyword evidence="2" id="KW-0472">Membrane</keyword>
<keyword evidence="2" id="KW-1133">Transmembrane helix</keyword>
<evidence type="ECO:0000256" key="2">
    <source>
        <dbReference type="SAM" id="Phobius"/>
    </source>
</evidence>
<keyword evidence="2" id="KW-0812">Transmembrane</keyword>
<reference evidence="3" key="2">
    <citation type="journal article" date="2021" name="PeerJ">
        <title>Extensive microbial diversity within the chicken gut microbiome revealed by metagenomics and culture.</title>
        <authorList>
            <person name="Gilroy R."/>
            <person name="Ravi A."/>
            <person name="Getino M."/>
            <person name="Pursley I."/>
            <person name="Horton D.L."/>
            <person name="Alikhan N.F."/>
            <person name="Baker D."/>
            <person name="Gharbi K."/>
            <person name="Hall N."/>
            <person name="Watson M."/>
            <person name="Adriaenssens E.M."/>
            <person name="Foster-Nyarko E."/>
            <person name="Jarju S."/>
            <person name="Secka A."/>
            <person name="Antonio M."/>
            <person name="Oren A."/>
            <person name="Chaudhuri R.R."/>
            <person name="La Ragione R."/>
            <person name="Hildebrand F."/>
            <person name="Pallen M.J."/>
        </authorList>
    </citation>
    <scope>NUCLEOTIDE SEQUENCE</scope>
    <source>
        <strain evidence="3">ChiSjej4B22-8148</strain>
    </source>
</reference>
<evidence type="ECO:0000313" key="4">
    <source>
        <dbReference type="Proteomes" id="UP000886757"/>
    </source>
</evidence>
<feature type="transmembrane region" description="Helical" evidence="2">
    <location>
        <begin position="9"/>
        <end position="26"/>
    </location>
</feature>
<evidence type="ECO:0000256" key="1">
    <source>
        <dbReference type="SAM" id="MobiDB-lite"/>
    </source>
</evidence>
<dbReference type="AlphaFoldDB" id="A0A9D1AB58"/>
<dbReference type="Proteomes" id="UP000886757">
    <property type="component" value="Unassembled WGS sequence"/>
</dbReference>
<accession>A0A9D1AB58</accession>
<sequence length="117" mass="12899">MKREKSRQTIYLVAGLYLVYLAYSMFQSIRGGEVPQDQTALMILFGVLFALLGVGIAAVCGRRLYRMSREEKEEAGREEAAGAENDAQKDSGLTEETGEEQEAAENETAADPEESED</sequence>
<evidence type="ECO:0000313" key="3">
    <source>
        <dbReference type="EMBL" id="HIR13013.1"/>
    </source>
</evidence>
<name>A0A9D1AB58_9FIRM</name>
<gene>
    <name evidence="3" type="ORF">IAB31_03705</name>
</gene>